<dbReference type="InterPro" id="IPR001461">
    <property type="entry name" value="Aspartic_peptidase_A1"/>
</dbReference>
<dbReference type="InterPro" id="IPR021109">
    <property type="entry name" value="Peptidase_aspartic_dom_sf"/>
</dbReference>
<dbReference type="Pfam" id="PF00026">
    <property type="entry name" value="Asp"/>
    <property type="match status" value="1"/>
</dbReference>
<feature type="chain" id="PRO_5025071982" description="Peptidase A1 domain-containing protein" evidence="8">
    <location>
        <begin position="17"/>
        <end position="425"/>
    </location>
</feature>
<proteinExistence type="inferred from homology"/>
<keyword evidence="2 7" id="KW-0645">Protease</keyword>
<dbReference type="Proteomes" id="UP000761534">
    <property type="component" value="Unassembled WGS sequence"/>
</dbReference>
<organism evidence="10 11">
    <name type="scientific">Trichomonascus ciferrii</name>
    <dbReference type="NCBI Taxonomy" id="44093"/>
    <lineage>
        <taxon>Eukaryota</taxon>
        <taxon>Fungi</taxon>
        <taxon>Dikarya</taxon>
        <taxon>Ascomycota</taxon>
        <taxon>Saccharomycotina</taxon>
        <taxon>Dipodascomycetes</taxon>
        <taxon>Dipodascales</taxon>
        <taxon>Trichomonascaceae</taxon>
        <taxon>Trichomonascus</taxon>
        <taxon>Trichomonascus ciferrii complex</taxon>
    </lineage>
</organism>
<sequence>MRILLGLLVFLVFVVGHDGTLRVDIRKEEVHPEMKRELRKRGVVSSRIENLMNFYIVDFGIGSPRQNLSALLDTGSSDLWVFGTTPPIPSMPMFHVQKSSTWNSNNTLFRVSYVSGQAAGTWGTDVVDIGGAKLKGQTFGVVTRVLGHTGVPGIMGLGVPELEASNYMAAGNQYINIPTNLYNQGYIKSRTFSLYLNSASAKYGSILFGGVDHAKYKGNLYVVRRTDPLRYAIEVDAISIDGGRSLGSVNTQLDSGTTLGLLPDSILVPMARELGFFYNSQEKYYYRKANDPLPKKTIDFNLSGVTFRIPLDKMVVRSDLVEDSYEPNQWVLGFLSSNQNYNQVLFGDVFLRNFYIVYDAKNPQIGIAPARYSDESKIQAIDSNTIPGSVRAPFYSMPRIDALWKGGIVDRLMEIGEPVELAVSI</sequence>
<evidence type="ECO:0000259" key="9">
    <source>
        <dbReference type="PROSITE" id="PS51767"/>
    </source>
</evidence>
<dbReference type="VEuPathDB" id="FungiDB:TRICI_001007"/>
<evidence type="ECO:0000256" key="5">
    <source>
        <dbReference type="ARBA" id="ARBA00022801"/>
    </source>
</evidence>
<dbReference type="SUPFAM" id="SSF50630">
    <property type="entry name" value="Acid proteases"/>
    <property type="match status" value="1"/>
</dbReference>
<dbReference type="AlphaFoldDB" id="A0A642VAL9"/>
<feature type="signal peptide" evidence="8">
    <location>
        <begin position="1"/>
        <end position="16"/>
    </location>
</feature>
<dbReference type="GO" id="GO:0004190">
    <property type="term" value="F:aspartic-type endopeptidase activity"/>
    <property type="evidence" value="ECO:0007669"/>
    <property type="project" value="UniProtKB-KW"/>
</dbReference>
<dbReference type="OrthoDB" id="771136at2759"/>
<evidence type="ECO:0000256" key="4">
    <source>
        <dbReference type="ARBA" id="ARBA00022750"/>
    </source>
</evidence>
<feature type="active site" evidence="6">
    <location>
        <position position="73"/>
    </location>
</feature>
<dbReference type="PANTHER" id="PTHR47966">
    <property type="entry name" value="BETA-SITE APP-CLEAVING ENZYME, ISOFORM A-RELATED"/>
    <property type="match status" value="1"/>
</dbReference>
<dbReference type="EMBL" id="SWFS01000078">
    <property type="protein sequence ID" value="KAA8916888.1"/>
    <property type="molecule type" value="Genomic_DNA"/>
</dbReference>
<gene>
    <name evidence="10" type="ORF">TRICI_001007</name>
</gene>
<dbReference type="PROSITE" id="PS51767">
    <property type="entry name" value="PEPTIDASE_A1"/>
    <property type="match status" value="1"/>
</dbReference>
<comment type="caution">
    <text evidence="10">The sequence shown here is derived from an EMBL/GenBank/DDBJ whole genome shotgun (WGS) entry which is preliminary data.</text>
</comment>
<evidence type="ECO:0000256" key="2">
    <source>
        <dbReference type="ARBA" id="ARBA00022670"/>
    </source>
</evidence>
<dbReference type="PANTHER" id="PTHR47966:SF65">
    <property type="entry name" value="ASPARTIC-TYPE ENDOPEPTIDASE"/>
    <property type="match status" value="1"/>
</dbReference>
<keyword evidence="3 8" id="KW-0732">Signal</keyword>
<dbReference type="CDD" id="cd05474">
    <property type="entry name" value="SAP_like"/>
    <property type="match status" value="1"/>
</dbReference>
<comment type="similarity">
    <text evidence="1 7">Belongs to the peptidase A1 family.</text>
</comment>
<keyword evidence="4 7" id="KW-0064">Aspartyl protease</keyword>
<dbReference type="PRINTS" id="PR00792">
    <property type="entry name" value="PEPSIN"/>
</dbReference>
<feature type="active site" evidence="6">
    <location>
        <position position="254"/>
    </location>
</feature>
<evidence type="ECO:0000256" key="1">
    <source>
        <dbReference type="ARBA" id="ARBA00007447"/>
    </source>
</evidence>
<dbReference type="PROSITE" id="PS00141">
    <property type="entry name" value="ASP_PROTEASE"/>
    <property type="match status" value="1"/>
</dbReference>
<keyword evidence="11" id="KW-1185">Reference proteome</keyword>
<dbReference type="InterPro" id="IPR033121">
    <property type="entry name" value="PEPTIDASE_A1"/>
</dbReference>
<accession>A0A642VAL9</accession>
<feature type="domain" description="Peptidase A1" evidence="9">
    <location>
        <begin position="55"/>
        <end position="368"/>
    </location>
</feature>
<dbReference type="Gene3D" id="2.40.70.10">
    <property type="entry name" value="Acid Proteases"/>
    <property type="match status" value="2"/>
</dbReference>
<evidence type="ECO:0000256" key="8">
    <source>
        <dbReference type="SAM" id="SignalP"/>
    </source>
</evidence>
<evidence type="ECO:0000256" key="6">
    <source>
        <dbReference type="PIRSR" id="PIRSR601461-1"/>
    </source>
</evidence>
<evidence type="ECO:0000313" key="10">
    <source>
        <dbReference type="EMBL" id="KAA8916888.1"/>
    </source>
</evidence>
<protein>
    <recommendedName>
        <fullName evidence="9">Peptidase A1 domain-containing protein</fullName>
    </recommendedName>
</protein>
<dbReference type="InterPro" id="IPR033876">
    <property type="entry name" value="SAP-like"/>
</dbReference>
<name>A0A642VAL9_9ASCO</name>
<evidence type="ECO:0000313" key="11">
    <source>
        <dbReference type="Proteomes" id="UP000761534"/>
    </source>
</evidence>
<dbReference type="GO" id="GO:0006508">
    <property type="term" value="P:proteolysis"/>
    <property type="evidence" value="ECO:0007669"/>
    <property type="project" value="UniProtKB-KW"/>
</dbReference>
<evidence type="ECO:0000256" key="3">
    <source>
        <dbReference type="ARBA" id="ARBA00022729"/>
    </source>
</evidence>
<dbReference type="InterPro" id="IPR001969">
    <property type="entry name" value="Aspartic_peptidase_AS"/>
</dbReference>
<evidence type="ECO:0000256" key="7">
    <source>
        <dbReference type="RuleBase" id="RU000454"/>
    </source>
</evidence>
<reference evidence="10" key="1">
    <citation type="journal article" date="2019" name="G3 (Bethesda)">
        <title>Genome Assemblies of Two Rare Opportunistic Yeast Pathogens: Diutina rugosa (syn. Candida rugosa) and Trichomonascus ciferrii (syn. Candida ciferrii).</title>
        <authorList>
            <person name="Mixao V."/>
            <person name="Saus E."/>
            <person name="Hansen A.P."/>
            <person name="Lass-Florl C."/>
            <person name="Gabaldon T."/>
        </authorList>
    </citation>
    <scope>NUCLEOTIDE SEQUENCE</scope>
    <source>
        <strain evidence="10">CBS 4856</strain>
    </source>
</reference>
<keyword evidence="5 7" id="KW-0378">Hydrolase</keyword>